<evidence type="ECO:0000313" key="2">
    <source>
        <dbReference type="Proteomes" id="UP000634608"/>
    </source>
</evidence>
<proteinExistence type="predicted"/>
<sequence>VVNDRYTASPVFSMGESGLSLIQHAKRALDEDKEVNQGKAAKDMLNTATLATGIPFAVLGKPSGYWLDVAQGKKDAPDGIYDATRGTITGKHAPE</sequence>
<dbReference type="AlphaFoldDB" id="A0A8I0FB50"/>
<name>A0A8I0FB50_ACIBA</name>
<reference evidence="1" key="1">
    <citation type="submission" date="2020-08" db="EMBL/GenBank/DDBJ databases">
        <title>Diversity of carbapenem-resistant Acinetobacter baumannii and bacteriophage-mediated spread of the Oxa23 carbapenemase.</title>
        <authorList>
            <person name="Abouelfetouh A."/>
            <person name="Mattock J."/>
            <person name="Turner D."/>
            <person name="Li E."/>
            <person name="Evans B.A."/>
        </authorList>
    </citation>
    <scope>NUCLEOTIDE SEQUENCE</scope>
    <source>
        <strain evidence="1">A86</strain>
    </source>
</reference>
<dbReference type="RefSeq" id="WP_188147654.1">
    <property type="nucleotide sequence ID" value="NZ_JACSVK010000382.1"/>
</dbReference>
<protein>
    <submittedName>
        <fullName evidence="1">Uncharacterized protein</fullName>
    </submittedName>
</protein>
<comment type="caution">
    <text evidence="1">The sequence shown here is derived from an EMBL/GenBank/DDBJ whole genome shotgun (WGS) entry which is preliminary data.</text>
</comment>
<dbReference type="EMBL" id="JACSVK010000382">
    <property type="protein sequence ID" value="MBD0222373.1"/>
    <property type="molecule type" value="Genomic_DNA"/>
</dbReference>
<dbReference type="Proteomes" id="UP000634608">
    <property type="component" value="Unassembled WGS sequence"/>
</dbReference>
<gene>
    <name evidence="1" type="ORF">IAG11_21295</name>
</gene>
<organism evidence="1 2">
    <name type="scientific">Acinetobacter baumannii</name>
    <dbReference type="NCBI Taxonomy" id="470"/>
    <lineage>
        <taxon>Bacteria</taxon>
        <taxon>Pseudomonadati</taxon>
        <taxon>Pseudomonadota</taxon>
        <taxon>Gammaproteobacteria</taxon>
        <taxon>Moraxellales</taxon>
        <taxon>Moraxellaceae</taxon>
        <taxon>Acinetobacter</taxon>
        <taxon>Acinetobacter calcoaceticus/baumannii complex</taxon>
    </lineage>
</organism>
<evidence type="ECO:0000313" key="1">
    <source>
        <dbReference type="EMBL" id="MBD0222373.1"/>
    </source>
</evidence>
<accession>A0A8I0FB50</accession>
<feature type="non-terminal residue" evidence="1">
    <location>
        <position position="1"/>
    </location>
</feature>